<keyword evidence="3" id="KW-0812">Transmembrane</keyword>
<feature type="transmembrane region" description="Helical" evidence="3">
    <location>
        <begin position="20"/>
        <end position="42"/>
    </location>
</feature>
<evidence type="ECO:0000256" key="2">
    <source>
        <dbReference type="ARBA" id="ARBA00023315"/>
    </source>
</evidence>
<gene>
    <name evidence="5" type="ORF">SCF082_LOCUS22973</name>
</gene>
<dbReference type="Pfam" id="PF01553">
    <property type="entry name" value="Acyltransferase"/>
    <property type="match status" value="1"/>
</dbReference>
<dbReference type="PANTHER" id="PTHR10434">
    <property type="entry name" value="1-ACYL-SN-GLYCEROL-3-PHOSPHATE ACYLTRANSFERASE"/>
    <property type="match status" value="1"/>
</dbReference>
<comment type="caution">
    <text evidence="5">The sequence shown here is derived from an EMBL/GenBank/DDBJ whole genome shotgun (WGS) entry which is preliminary data.</text>
</comment>
<feature type="domain" description="Phospholipid/glycerol acyltransferase" evidence="4">
    <location>
        <begin position="477"/>
        <end position="591"/>
    </location>
</feature>
<dbReference type="CDD" id="cd07989">
    <property type="entry name" value="LPLAT_AGPAT-like"/>
    <property type="match status" value="1"/>
</dbReference>
<dbReference type="InterPro" id="IPR018666">
    <property type="entry name" value="DUF2125"/>
</dbReference>
<dbReference type="InterPro" id="IPR002123">
    <property type="entry name" value="Plipid/glycerol_acylTrfase"/>
</dbReference>
<keyword evidence="3" id="KW-0472">Membrane</keyword>
<protein>
    <submittedName>
        <fullName evidence="5">1-acyl-sn-glycerol-3-phosphate acyltransferase alpha (1-acylglycerol-3-phosphate O-acyltransferase 1) (1-AGP acyltransferase 1) (1-AGPAT 1) (Lysophosphatidic acid acyltransferase alpha) (LPAAT-alpha)</fullName>
    </submittedName>
</protein>
<organism evidence="5 6">
    <name type="scientific">Durusdinium trenchii</name>
    <dbReference type="NCBI Taxonomy" id="1381693"/>
    <lineage>
        <taxon>Eukaryota</taxon>
        <taxon>Sar</taxon>
        <taxon>Alveolata</taxon>
        <taxon>Dinophyceae</taxon>
        <taxon>Suessiales</taxon>
        <taxon>Symbiodiniaceae</taxon>
        <taxon>Durusdinium</taxon>
    </lineage>
</organism>
<evidence type="ECO:0000256" key="3">
    <source>
        <dbReference type="SAM" id="Phobius"/>
    </source>
</evidence>
<proteinExistence type="predicted"/>
<dbReference type="EMBL" id="CAXAMM010016668">
    <property type="protein sequence ID" value="CAK9039295.1"/>
    <property type="molecule type" value="Genomic_DNA"/>
</dbReference>
<feature type="transmembrane region" description="Helical" evidence="3">
    <location>
        <begin position="163"/>
        <end position="184"/>
    </location>
</feature>
<dbReference type="Pfam" id="PF09898">
    <property type="entry name" value="DUF2125"/>
    <property type="match status" value="1"/>
</dbReference>
<evidence type="ECO:0000313" key="5">
    <source>
        <dbReference type="EMBL" id="CAK9039295.1"/>
    </source>
</evidence>
<feature type="transmembrane region" description="Helical" evidence="3">
    <location>
        <begin position="413"/>
        <end position="437"/>
    </location>
</feature>
<keyword evidence="3" id="KW-1133">Transmembrane helix</keyword>
<reference evidence="5 6" key="1">
    <citation type="submission" date="2024-02" db="EMBL/GenBank/DDBJ databases">
        <authorList>
            <person name="Chen Y."/>
            <person name="Shah S."/>
            <person name="Dougan E. K."/>
            <person name="Thang M."/>
            <person name="Chan C."/>
        </authorList>
    </citation>
    <scope>NUCLEOTIDE SEQUENCE [LARGE SCALE GENOMIC DNA]</scope>
</reference>
<keyword evidence="6" id="KW-1185">Reference proteome</keyword>
<evidence type="ECO:0000313" key="6">
    <source>
        <dbReference type="Proteomes" id="UP001642464"/>
    </source>
</evidence>
<feature type="transmembrane region" description="Helical" evidence="3">
    <location>
        <begin position="284"/>
        <end position="305"/>
    </location>
</feature>
<dbReference type="SUPFAM" id="SSF69593">
    <property type="entry name" value="Glycerol-3-phosphate (1)-acyltransferase"/>
    <property type="match status" value="1"/>
</dbReference>
<keyword evidence="2 5" id="KW-0012">Acyltransferase</keyword>
<name>A0ABP0LJH8_9DINO</name>
<feature type="transmembrane region" description="Helical" evidence="3">
    <location>
        <begin position="257"/>
        <end position="278"/>
    </location>
</feature>
<dbReference type="Proteomes" id="UP001642464">
    <property type="component" value="Unassembled WGS sequence"/>
</dbReference>
<accession>A0ABP0LJH8</accession>
<dbReference type="PANTHER" id="PTHR10434:SF40">
    <property type="entry name" value="1-ACYL-SN-GLYCEROL-3-PHOSPHATE ACYLTRANSFERASE"/>
    <property type="match status" value="1"/>
</dbReference>
<dbReference type="GO" id="GO:0016746">
    <property type="term" value="F:acyltransferase activity"/>
    <property type="evidence" value="ECO:0007669"/>
    <property type="project" value="UniProtKB-KW"/>
</dbReference>
<dbReference type="SMART" id="SM00563">
    <property type="entry name" value="PlsC"/>
    <property type="match status" value="1"/>
</dbReference>
<evidence type="ECO:0000259" key="4">
    <source>
        <dbReference type="SMART" id="SM00563"/>
    </source>
</evidence>
<feature type="transmembrane region" description="Helical" evidence="3">
    <location>
        <begin position="224"/>
        <end position="245"/>
    </location>
</feature>
<sequence>MRAEPLLPEAGAGGAPLTAVIAVISFLAVLAMASVLIINTAASEWTSTLRSEITVQIKGADTDEIHARTDAALRVLETTDGVIEASTISQNDAAALLEPWLGQGNAAAFLNVPAIIEVKVAPTLRNDLDLLRNRLAAAAPGAVLDDHASWHDRLATAARSGQALAFAVFLIVMGAACAISIFAARAGLAANHEIVSVLHLVGATDDFIAAEVQRRFFILGLRGAIVGLLAALLALGLAAMAMRAGIGVDAFLPQFTLGGWLVLWLLAVPVVTCFVTALTARLTVLRFILIILLWSIGLLVFIDTLPAPSTKAPPRIDGVAVYTGGGGARISAGMTLFAQGSGERLLISGVHPDTSRTRLSELWEGSDDLFSCCVDLGREALTTNGNAAEAAAWAQTNDYDKIILGLMQLARSIAFMTYFVISIAVIGLVATPITLLASKTARPIAQAWARSNLFMLRLLTGVRYRLEGAENIPRTGALIAANHQSQWETIALYALLPHPVVILKEELLRLPVYGWWLQRAGNIAINRQGGAKALRALQRDAAARIAAGEQVIVFPEGTRSVVGEKLAYQAGVAGIYKNANSPCIPVAHNSGEHWRYPGVLKVAGEIVLRFLPPIAPALDRKTFLRTLQTQIESVIVFAYYLLWRAGAAEMKSAVSTWADDRRAEGFIVSFDTLKSDGFPFFLRVHLNNPEIISPDELRWRGERLSLDALPYDLNKLIFSLKGEQIVAAPEYGEWRGKAEDLRASIRKDAARGWTFSMNIGDANADRDDGAALSLKNLVFDLAPEEEDPTTLTLTLDAVQAEASIKDEVYTLDRVQTVTSLTQSHLLSSTDQGAQWRASGGAIIITGLFASADETQMRASGTISLDANHHPAGIITTDIENPAGFARILGKTGVLTHNEAEAAAAGLTLMAFASGGKITAPIELTNGKAEIAGIKIADLPKIE</sequence>
<evidence type="ECO:0000256" key="1">
    <source>
        <dbReference type="ARBA" id="ARBA00022679"/>
    </source>
</evidence>
<keyword evidence="1" id="KW-0808">Transferase</keyword>